<feature type="coiled-coil region" evidence="1">
    <location>
        <begin position="321"/>
        <end position="358"/>
    </location>
</feature>
<evidence type="ECO:0000313" key="3">
    <source>
        <dbReference type="Proteomes" id="UP000245469"/>
    </source>
</evidence>
<proteinExistence type="predicted"/>
<accession>A0A316ABJ9</accession>
<evidence type="ECO:0000256" key="1">
    <source>
        <dbReference type="SAM" id="Coils"/>
    </source>
</evidence>
<name>A0A316ABJ9_9ACTN</name>
<dbReference type="Proteomes" id="UP000245469">
    <property type="component" value="Unassembled WGS sequence"/>
</dbReference>
<gene>
    <name evidence="2" type="ORF">BXY45_10416</name>
</gene>
<comment type="caution">
    <text evidence="2">The sequence shown here is derived from an EMBL/GenBank/DDBJ whole genome shotgun (WGS) entry which is preliminary data.</text>
</comment>
<reference evidence="2 3" key="1">
    <citation type="submission" date="2018-03" db="EMBL/GenBank/DDBJ databases">
        <title>Genomic Encyclopedia of Archaeal and Bacterial Type Strains, Phase II (KMG-II): from individual species to whole genera.</title>
        <authorList>
            <person name="Goeker M."/>
        </authorList>
    </citation>
    <scope>NUCLEOTIDE SEQUENCE [LARGE SCALE GENOMIC DNA]</scope>
    <source>
        <strain evidence="2 3">DSM 44889</strain>
    </source>
</reference>
<protein>
    <submittedName>
        <fullName evidence="2">Uncharacterized protein</fullName>
    </submittedName>
</protein>
<keyword evidence="1" id="KW-0175">Coiled coil</keyword>
<dbReference type="AlphaFoldDB" id="A0A316ABJ9"/>
<evidence type="ECO:0000313" key="2">
    <source>
        <dbReference type="EMBL" id="PWJ55095.1"/>
    </source>
</evidence>
<sequence length="430" mass="45687">MTTAAAPAEPHAAAARSARQACTVSEYQYLEFVAVDRPLTPAQQAEVRSLSTRARITATSFTNVYHWSGFRGDPLSLVRRYYDAHLYLTNWGSRHLFLRVPASALDEDAAAVVGETDLARVIVAGEHRILSVIVDSVTSSELAEELIDSFNDDLGEDDAPGGGGWLGQILPARALLLEGDQRLLYLVWLLSVQAGHMDDDDVEPPVPAGLGDLPGCLVAFAHFFGLSEDLMDVAAQASPDLGAQPSTAALRAYVADLPAQTKDDVVVRLLAGQGGAARAELLRGFRGAAAAAAAAAAAGGAPDNAGQRRTAGELLGAEAAVQLERQRAEQAARERQRAEREERLAAQTRARREALASQGEGAWQRVEALIAQTKPEAYDEAVAVLADLQVIAVANGTSAEFARRVAQLRDDHARKPSLVSRLVGAGLVPR</sequence>
<organism evidence="2 3">
    <name type="scientific">Quadrisphaera granulorum</name>
    <dbReference type="NCBI Taxonomy" id="317664"/>
    <lineage>
        <taxon>Bacteria</taxon>
        <taxon>Bacillati</taxon>
        <taxon>Actinomycetota</taxon>
        <taxon>Actinomycetes</taxon>
        <taxon>Kineosporiales</taxon>
        <taxon>Kineosporiaceae</taxon>
        <taxon>Quadrisphaera</taxon>
    </lineage>
</organism>
<keyword evidence="3" id="KW-1185">Reference proteome</keyword>
<dbReference type="EMBL" id="QGDQ01000004">
    <property type="protein sequence ID" value="PWJ55095.1"/>
    <property type="molecule type" value="Genomic_DNA"/>
</dbReference>